<sequence length="618" mass="65048">MKKMIRRVMSLFLVLGMLLGIANFSTTISADDEVVVVTGSDAEVTQRGGNASVTYKFELDPTLDYFSTCKLTLKWDPALMTLDSINNTDFVIIRNEVVPGVMDIRLDYPSVKKQTLTITLNFKDVLKNTTEVEAGVEALFEEYDVGLGLQYEVSGKDVNDRLATEVSVTDATVKYNPPVSIAMNPGNPTSIMKGQSGTFAATVTNDDTPAKGITWSVNSTAGSTIDGNGKLTIAEGESATSLIVTAASVKDPSKKVTATVAVTKKPGLSLTINPTSKKLFKNEGHTVNFTAKAVTTEAGTVIKYSLTGAKHAGTIIDVNTGELTIDKDEIASELTVTATAENNATEEKKVTATAKVSLVEISVVVNPTSATVEKGSAQDFKATVTNDLTNDGVTWKLEGNKSDKTTLIDGKLTVSEDETATDLKVIATSVKDPSKSASADVMVVEAPEITITIDPMNAEVKQGSTQDFTALVGNDKKNGGVEWSITGATSKDTKIETNTKAKLLSGSATLTVGEDEKVGTVITVEATSVTDGSKVATAKVVVTAKDEITTPTNPTNPTIPGNPTNPSKAPDKTTGTDVKPSTAADVKTGDNTNMGLLMMMLGVSSLGIFGVVRRKKAE</sequence>
<dbReference type="NCBIfam" id="TIGR01167">
    <property type="entry name" value="LPXTG_anchor"/>
    <property type="match status" value="1"/>
</dbReference>
<evidence type="ECO:0000256" key="3">
    <source>
        <dbReference type="SAM" id="SignalP"/>
    </source>
</evidence>
<evidence type="ECO:0000313" key="4">
    <source>
        <dbReference type="EMBL" id="MDQ0362735.1"/>
    </source>
</evidence>
<comment type="caution">
    <text evidence="4">The sequence shown here is derived from an EMBL/GenBank/DDBJ whole genome shotgun (WGS) entry which is preliminary data.</text>
</comment>
<dbReference type="EMBL" id="JAUSUR010000007">
    <property type="protein sequence ID" value="MDQ0362735.1"/>
    <property type="molecule type" value="Genomic_DNA"/>
</dbReference>
<keyword evidence="3" id="KW-0732">Signal</keyword>
<proteinExistence type="predicted"/>
<keyword evidence="2" id="KW-0812">Transmembrane</keyword>
<evidence type="ECO:0000256" key="2">
    <source>
        <dbReference type="SAM" id="Phobius"/>
    </source>
</evidence>
<dbReference type="RefSeq" id="WP_307410670.1">
    <property type="nucleotide sequence ID" value="NZ_JAUSUR010000007.1"/>
</dbReference>
<name>A0ABU0E8C0_9FIRM</name>
<keyword evidence="5" id="KW-1185">Reference proteome</keyword>
<dbReference type="Proteomes" id="UP001230220">
    <property type="component" value="Unassembled WGS sequence"/>
</dbReference>
<feature type="compositionally biased region" description="Low complexity" evidence="1">
    <location>
        <begin position="547"/>
        <end position="566"/>
    </location>
</feature>
<keyword evidence="2" id="KW-0472">Membrane</keyword>
<keyword evidence="2" id="KW-1133">Transmembrane helix</keyword>
<gene>
    <name evidence="4" type="ORF">J2S15_003489</name>
</gene>
<feature type="transmembrane region" description="Helical" evidence="2">
    <location>
        <begin position="594"/>
        <end position="612"/>
    </location>
</feature>
<feature type="signal peptide" evidence="3">
    <location>
        <begin position="1"/>
        <end position="30"/>
    </location>
</feature>
<feature type="region of interest" description="Disordered" evidence="1">
    <location>
        <begin position="547"/>
        <end position="587"/>
    </location>
</feature>
<accession>A0ABU0E8C0</accession>
<evidence type="ECO:0000256" key="1">
    <source>
        <dbReference type="SAM" id="MobiDB-lite"/>
    </source>
</evidence>
<protein>
    <submittedName>
        <fullName evidence="4">LPXTG-motif cell wall-anchored protein</fullName>
    </submittedName>
</protein>
<feature type="chain" id="PRO_5046509950" evidence="3">
    <location>
        <begin position="31"/>
        <end position="618"/>
    </location>
</feature>
<organism evidence="4 5">
    <name type="scientific">Breznakia pachnodae</name>
    <dbReference type="NCBI Taxonomy" id="265178"/>
    <lineage>
        <taxon>Bacteria</taxon>
        <taxon>Bacillati</taxon>
        <taxon>Bacillota</taxon>
        <taxon>Erysipelotrichia</taxon>
        <taxon>Erysipelotrichales</taxon>
        <taxon>Erysipelotrichaceae</taxon>
        <taxon>Breznakia</taxon>
    </lineage>
</organism>
<evidence type="ECO:0000313" key="5">
    <source>
        <dbReference type="Proteomes" id="UP001230220"/>
    </source>
</evidence>
<reference evidence="4 5" key="1">
    <citation type="submission" date="2023-07" db="EMBL/GenBank/DDBJ databases">
        <title>Genomic Encyclopedia of Type Strains, Phase IV (KMG-IV): sequencing the most valuable type-strain genomes for metagenomic binning, comparative biology and taxonomic classification.</title>
        <authorList>
            <person name="Goeker M."/>
        </authorList>
    </citation>
    <scope>NUCLEOTIDE SEQUENCE [LARGE SCALE GENOMIC DNA]</scope>
    <source>
        <strain evidence="4 5">DSM 16784</strain>
    </source>
</reference>
<dbReference type="Gene3D" id="2.60.40.1080">
    <property type="match status" value="1"/>
</dbReference>